<name>A0A848KQT5_9ACTN</name>
<keyword evidence="3" id="KW-1185">Reference proteome</keyword>
<protein>
    <submittedName>
        <fullName evidence="2">AzlD domain-containing protein</fullName>
    </submittedName>
</protein>
<accession>A0A848KQT5</accession>
<dbReference type="Proteomes" id="UP000550729">
    <property type="component" value="Unassembled WGS sequence"/>
</dbReference>
<evidence type="ECO:0000313" key="3">
    <source>
        <dbReference type="Proteomes" id="UP000550729"/>
    </source>
</evidence>
<dbReference type="RefSeq" id="WP_170193114.1">
    <property type="nucleotide sequence ID" value="NZ_JABBNB010000004.1"/>
</dbReference>
<organism evidence="2 3">
    <name type="scientific">Gordonia asplenii</name>
    <dbReference type="NCBI Taxonomy" id="2725283"/>
    <lineage>
        <taxon>Bacteria</taxon>
        <taxon>Bacillati</taxon>
        <taxon>Actinomycetota</taxon>
        <taxon>Actinomycetes</taxon>
        <taxon>Mycobacteriales</taxon>
        <taxon>Gordoniaceae</taxon>
        <taxon>Gordonia</taxon>
    </lineage>
</organism>
<evidence type="ECO:0000313" key="2">
    <source>
        <dbReference type="EMBL" id="NMO00602.1"/>
    </source>
</evidence>
<dbReference type="Pfam" id="PF05437">
    <property type="entry name" value="AzlD"/>
    <property type="match status" value="1"/>
</dbReference>
<keyword evidence="1" id="KW-0472">Membrane</keyword>
<dbReference type="EMBL" id="JABBNB010000004">
    <property type="protein sequence ID" value="NMO00602.1"/>
    <property type="molecule type" value="Genomic_DNA"/>
</dbReference>
<evidence type="ECO:0000256" key="1">
    <source>
        <dbReference type="SAM" id="Phobius"/>
    </source>
</evidence>
<keyword evidence="1" id="KW-1133">Transmembrane helix</keyword>
<dbReference type="InterPro" id="IPR008407">
    <property type="entry name" value="Brnchd-chn_aa_trnsp_AzlD"/>
</dbReference>
<feature type="transmembrane region" description="Helical" evidence="1">
    <location>
        <begin position="44"/>
        <end position="61"/>
    </location>
</feature>
<keyword evidence="1" id="KW-0812">Transmembrane</keyword>
<dbReference type="AlphaFoldDB" id="A0A848KQT5"/>
<gene>
    <name evidence="2" type="ORF">HH308_05155</name>
</gene>
<proteinExistence type="predicted"/>
<sequence length="106" mass="10654">MTEWQFAGAVALLAGGTYLMRVAGTALRARLDLSPATEAVMERATIVLLMAVALTSTLFVGSDLAGPARPIGVAVGILAAVLRAPLVVVIVVAAATTAVLRVAGLA</sequence>
<comment type="caution">
    <text evidence="2">The sequence shown here is derived from an EMBL/GenBank/DDBJ whole genome shotgun (WGS) entry which is preliminary data.</text>
</comment>
<feature type="transmembrane region" description="Helical" evidence="1">
    <location>
        <begin position="73"/>
        <end position="100"/>
    </location>
</feature>
<reference evidence="2 3" key="1">
    <citation type="submission" date="2020-04" db="EMBL/GenBank/DDBJ databases">
        <title>Gordonia sp. nov. TBRC 11910.</title>
        <authorList>
            <person name="Suriyachadkun C."/>
        </authorList>
    </citation>
    <scope>NUCLEOTIDE SEQUENCE [LARGE SCALE GENOMIC DNA]</scope>
    <source>
        <strain evidence="2 3">TBRC 11910</strain>
    </source>
</reference>